<dbReference type="Gene3D" id="3.40.30.10">
    <property type="entry name" value="Glutaredoxin"/>
    <property type="match status" value="1"/>
</dbReference>
<evidence type="ECO:0000313" key="2">
    <source>
        <dbReference type="EMBL" id="KAK4816174.1"/>
    </source>
</evidence>
<dbReference type="PANTHER" id="PTHR28630">
    <property type="match status" value="1"/>
</dbReference>
<accession>A0AAN7N1V0</accession>
<dbReference type="CDD" id="cd02970">
    <property type="entry name" value="PRX_like2"/>
    <property type="match status" value="1"/>
</dbReference>
<reference evidence="2 3" key="1">
    <citation type="journal article" date="2023" name="J. Hered.">
        <title>Chromosome-level genome of the wood stork (Mycteria americana) provides insight into avian chromosome evolution.</title>
        <authorList>
            <person name="Flamio R. Jr."/>
            <person name="Ramstad K.M."/>
        </authorList>
    </citation>
    <scope>NUCLEOTIDE SEQUENCE [LARGE SCALE GENOMIC DNA]</scope>
    <source>
        <strain evidence="2">JAX WOST 10</strain>
    </source>
</reference>
<dbReference type="AlphaFoldDB" id="A0AAN7N1V0"/>
<feature type="compositionally biased region" description="Low complexity" evidence="1">
    <location>
        <begin position="126"/>
        <end position="136"/>
    </location>
</feature>
<evidence type="ECO:0000313" key="3">
    <source>
        <dbReference type="Proteomes" id="UP001333110"/>
    </source>
</evidence>
<dbReference type="InterPro" id="IPR032801">
    <property type="entry name" value="PXL2A/B/C"/>
</dbReference>
<feature type="region of interest" description="Disordered" evidence="1">
    <location>
        <begin position="126"/>
        <end position="160"/>
    </location>
</feature>
<comment type="caution">
    <text evidence="2">The sequence shown here is derived from an EMBL/GenBank/DDBJ whole genome shotgun (WGS) entry which is preliminary data.</text>
</comment>
<evidence type="ECO:0008006" key="4">
    <source>
        <dbReference type="Google" id="ProtNLM"/>
    </source>
</evidence>
<dbReference type="InterPro" id="IPR036249">
    <property type="entry name" value="Thioredoxin-like_sf"/>
</dbReference>
<dbReference type="Proteomes" id="UP001333110">
    <property type="component" value="Unassembled WGS sequence"/>
</dbReference>
<sequence>MPWHPARQTLTLRRYNNATASVRTHFLGGQTRFDFVTFSGHESHPGCHRRFWRRISLSEGPKRTGSSLSESAERCAAAAASPPARRAGPCPPSPPRPFLAAPHPPALLSGSAFLFRLLPGRAGRAGAAGPERAMAGPPAPPVTQQVGSAPRCGQRPEPGELREAARCPVVDADGRSIPFEALYGERKAIVVFVRNFLCYTCKEYVEDLAKVPKAFLQEANVRLIVIGQSSYHHIKPFCSLTGYTHEMYVDPQREIYKTLGMKRGEGNNVSVRSPHVKSSTLLGSIRSMWRAMTGPAFDFQGDPAQQGGALILGPGNEVHFLHLDKNRLDHVPINTVLQLAGVKTVNFTNKPQIIDI</sequence>
<protein>
    <recommendedName>
        <fullName evidence="4">Peroxiredoxin like 2C</fullName>
    </recommendedName>
</protein>
<name>A0AAN7N1V0_MYCAM</name>
<proteinExistence type="predicted"/>
<dbReference type="SUPFAM" id="SSF52833">
    <property type="entry name" value="Thioredoxin-like"/>
    <property type="match status" value="1"/>
</dbReference>
<feature type="compositionally biased region" description="Pro residues" evidence="1">
    <location>
        <begin position="89"/>
        <end position="98"/>
    </location>
</feature>
<dbReference type="Pfam" id="PF13911">
    <property type="entry name" value="AhpC-TSA_2"/>
    <property type="match status" value="1"/>
</dbReference>
<evidence type="ECO:0000256" key="1">
    <source>
        <dbReference type="SAM" id="MobiDB-lite"/>
    </source>
</evidence>
<feature type="compositionally biased region" description="Low complexity" evidence="1">
    <location>
        <begin position="66"/>
        <end position="88"/>
    </location>
</feature>
<dbReference type="EMBL" id="JAUNZN010000009">
    <property type="protein sequence ID" value="KAK4816174.1"/>
    <property type="molecule type" value="Genomic_DNA"/>
</dbReference>
<gene>
    <name evidence="2" type="ORF">QYF61_012464</name>
</gene>
<feature type="region of interest" description="Disordered" evidence="1">
    <location>
        <begin position="59"/>
        <end position="98"/>
    </location>
</feature>
<keyword evidence="3" id="KW-1185">Reference proteome</keyword>
<dbReference type="PANTHER" id="PTHR28630:SF3">
    <property type="entry name" value="PEROXIREDOXIN-LIKE 2C"/>
    <property type="match status" value="1"/>
</dbReference>
<organism evidence="2 3">
    <name type="scientific">Mycteria americana</name>
    <name type="common">Wood stork</name>
    <dbReference type="NCBI Taxonomy" id="33587"/>
    <lineage>
        <taxon>Eukaryota</taxon>
        <taxon>Metazoa</taxon>
        <taxon>Chordata</taxon>
        <taxon>Craniata</taxon>
        <taxon>Vertebrata</taxon>
        <taxon>Euteleostomi</taxon>
        <taxon>Archelosauria</taxon>
        <taxon>Archosauria</taxon>
        <taxon>Dinosauria</taxon>
        <taxon>Saurischia</taxon>
        <taxon>Theropoda</taxon>
        <taxon>Coelurosauria</taxon>
        <taxon>Aves</taxon>
        <taxon>Neognathae</taxon>
        <taxon>Neoaves</taxon>
        <taxon>Aequornithes</taxon>
        <taxon>Ciconiiformes</taxon>
        <taxon>Ciconiidae</taxon>
        <taxon>Mycteria</taxon>
    </lineage>
</organism>